<keyword evidence="3 6" id="KW-0812">Transmembrane</keyword>
<dbReference type="InterPro" id="IPR023380">
    <property type="entry name" value="DsbB-like_sf"/>
</dbReference>
<evidence type="ECO:0000313" key="8">
    <source>
        <dbReference type="Proteomes" id="UP000664800"/>
    </source>
</evidence>
<feature type="transmembrane region" description="Helical" evidence="6">
    <location>
        <begin position="7"/>
        <end position="27"/>
    </location>
</feature>
<evidence type="ECO:0000256" key="5">
    <source>
        <dbReference type="ARBA" id="ARBA00023136"/>
    </source>
</evidence>
<evidence type="ECO:0000256" key="4">
    <source>
        <dbReference type="ARBA" id="ARBA00022989"/>
    </source>
</evidence>
<dbReference type="SUPFAM" id="SSF158442">
    <property type="entry name" value="DsbB-like"/>
    <property type="match status" value="1"/>
</dbReference>
<evidence type="ECO:0000256" key="2">
    <source>
        <dbReference type="ARBA" id="ARBA00022475"/>
    </source>
</evidence>
<feature type="transmembrane region" description="Helical" evidence="6">
    <location>
        <begin position="65"/>
        <end position="86"/>
    </location>
</feature>
<keyword evidence="2" id="KW-1003">Cell membrane</keyword>
<dbReference type="GO" id="GO:0006457">
    <property type="term" value="P:protein folding"/>
    <property type="evidence" value="ECO:0007669"/>
    <property type="project" value="InterPro"/>
</dbReference>
<accession>A0A8I1MVY5</accession>
<evidence type="ECO:0000256" key="1">
    <source>
        <dbReference type="ARBA" id="ARBA00004651"/>
    </source>
</evidence>
<dbReference type="Proteomes" id="UP000664800">
    <property type="component" value="Unassembled WGS sequence"/>
</dbReference>
<evidence type="ECO:0000313" key="7">
    <source>
        <dbReference type="EMBL" id="MBN8743566.1"/>
    </source>
</evidence>
<keyword evidence="5 6" id="KW-0472">Membrane</keyword>
<dbReference type="AlphaFoldDB" id="A0A8I1MVY5"/>
<dbReference type="PANTHER" id="PTHR36570">
    <property type="entry name" value="DISULFIDE BOND FORMATION PROTEIN B"/>
    <property type="match status" value="1"/>
</dbReference>
<feature type="transmembrane region" description="Helical" evidence="6">
    <location>
        <begin position="138"/>
        <end position="158"/>
    </location>
</feature>
<evidence type="ECO:0000256" key="6">
    <source>
        <dbReference type="SAM" id="Phobius"/>
    </source>
</evidence>
<reference evidence="7" key="1">
    <citation type="submission" date="2021-02" db="EMBL/GenBank/DDBJ databases">
        <title>Thiocyanate and organic carbon inputs drive convergent selection for specific autotrophic Afipia and Thiobacillus strains within complex microbiomes.</title>
        <authorList>
            <person name="Huddy R.J."/>
            <person name="Sachdeva R."/>
            <person name="Kadzinga F."/>
            <person name="Kantor R.S."/>
            <person name="Harrison S.T.L."/>
            <person name="Banfield J.F."/>
        </authorList>
    </citation>
    <scope>NUCLEOTIDE SEQUENCE</scope>
    <source>
        <strain evidence="7">SCN18_13_7_16_R3_B_64_19</strain>
    </source>
</reference>
<dbReference type="InterPro" id="IPR003752">
    <property type="entry name" value="DiS_bond_form_DsbB/BdbC"/>
</dbReference>
<dbReference type="RefSeq" id="WP_276728475.1">
    <property type="nucleotide sequence ID" value="NZ_JAFKMR010000012.1"/>
</dbReference>
<organism evidence="7 8">
    <name type="scientific">Thiomonas arsenitoxydans (strain DSM 22701 / CIP 110005 / 3As)</name>
    <dbReference type="NCBI Taxonomy" id="426114"/>
    <lineage>
        <taxon>Bacteria</taxon>
        <taxon>Pseudomonadati</taxon>
        <taxon>Pseudomonadota</taxon>
        <taxon>Betaproteobacteria</taxon>
        <taxon>Burkholderiales</taxon>
        <taxon>Thiomonas</taxon>
    </lineage>
</organism>
<keyword evidence="4 6" id="KW-1133">Transmembrane helix</keyword>
<feature type="transmembrane region" description="Helical" evidence="6">
    <location>
        <begin position="39"/>
        <end position="58"/>
    </location>
</feature>
<protein>
    <submittedName>
        <fullName evidence="7">Disulfide bond formation protein B</fullName>
    </submittedName>
</protein>
<evidence type="ECO:0000256" key="3">
    <source>
        <dbReference type="ARBA" id="ARBA00022692"/>
    </source>
</evidence>
<gene>
    <name evidence="7" type="ORF">J0I24_04580</name>
</gene>
<dbReference type="InterPro" id="IPR050183">
    <property type="entry name" value="DsbB"/>
</dbReference>
<dbReference type="GO" id="GO:0015035">
    <property type="term" value="F:protein-disulfide reductase activity"/>
    <property type="evidence" value="ECO:0007669"/>
    <property type="project" value="InterPro"/>
</dbReference>
<dbReference type="PANTHER" id="PTHR36570:SF3">
    <property type="entry name" value="DISULFIDE BOND FORMATION PROTEIN B"/>
    <property type="match status" value="1"/>
</dbReference>
<dbReference type="EMBL" id="JAFKMR010000012">
    <property type="protein sequence ID" value="MBN8743566.1"/>
    <property type="molecule type" value="Genomic_DNA"/>
</dbReference>
<name>A0A8I1MVY5_THIA3</name>
<proteinExistence type="predicted"/>
<dbReference type="Gene3D" id="1.20.1550.10">
    <property type="entry name" value="DsbB-like"/>
    <property type="match status" value="1"/>
</dbReference>
<dbReference type="GO" id="GO:0005886">
    <property type="term" value="C:plasma membrane"/>
    <property type="evidence" value="ECO:0007669"/>
    <property type="project" value="UniProtKB-SubCell"/>
</dbReference>
<comment type="caution">
    <text evidence="7">The sequence shown here is derived from an EMBL/GenBank/DDBJ whole genome shotgun (WGS) entry which is preliminary data.</text>
</comment>
<sequence length="166" mass="17527">MNQRQGGALPALAAATALGSLGGALWLQRKGFAPCPLCILQRMAYLGVLIFSLSAISLIRSNAQLAARVVLGFGVLSGLVGLGFAARHIWLVLHPGQLCGLDPLAAVINHWPVTQWAPWMFRADGLCADTPSVFGLALPFWSAAGFVLASALLVAAMWRRASPPTR</sequence>
<comment type="subcellular location">
    <subcellularLocation>
        <location evidence="1">Cell membrane</location>
        <topology evidence="1">Multi-pass membrane protein</topology>
    </subcellularLocation>
</comment>
<dbReference type="Pfam" id="PF02600">
    <property type="entry name" value="DsbB"/>
    <property type="match status" value="1"/>
</dbReference>